<evidence type="ECO:0000313" key="3">
    <source>
        <dbReference type="Proteomes" id="UP000601435"/>
    </source>
</evidence>
<evidence type="ECO:0000313" key="2">
    <source>
        <dbReference type="EMBL" id="CAE7646055.1"/>
    </source>
</evidence>
<dbReference type="Proteomes" id="UP000601435">
    <property type="component" value="Unassembled WGS sequence"/>
</dbReference>
<sequence length="115" mass="12695">SPTFVEVSESDVTEVPHMTDPLASAKFAMHAEVAAFQRQSERTELLRRQVAALDRKFETASTDFQRLAEEAAALAAYKLEASFRRALSSHAHPQQSLHVRASSPRAFPTGARTLT</sequence>
<evidence type="ECO:0000256" key="1">
    <source>
        <dbReference type="SAM" id="MobiDB-lite"/>
    </source>
</evidence>
<dbReference type="EMBL" id="CAJNJA010030622">
    <property type="protein sequence ID" value="CAE7646055.1"/>
    <property type="molecule type" value="Genomic_DNA"/>
</dbReference>
<organism evidence="2 3">
    <name type="scientific">Symbiodinium necroappetens</name>
    <dbReference type="NCBI Taxonomy" id="1628268"/>
    <lineage>
        <taxon>Eukaryota</taxon>
        <taxon>Sar</taxon>
        <taxon>Alveolata</taxon>
        <taxon>Dinophyceae</taxon>
        <taxon>Suessiales</taxon>
        <taxon>Symbiodiniaceae</taxon>
        <taxon>Symbiodinium</taxon>
    </lineage>
</organism>
<accession>A0A812VX13</accession>
<keyword evidence="3" id="KW-1185">Reference proteome</keyword>
<proteinExistence type="predicted"/>
<gene>
    <name evidence="2" type="ORF">SNEC2469_LOCUS18259</name>
</gene>
<feature type="region of interest" description="Disordered" evidence="1">
    <location>
        <begin position="90"/>
        <end position="115"/>
    </location>
</feature>
<dbReference type="AlphaFoldDB" id="A0A812VX13"/>
<protein>
    <submittedName>
        <fullName evidence="2">Uncharacterized protein</fullName>
    </submittedName>
</protein>
<reference evidence="2" key="1">
    <citation type="submission" date="2021-02" db="EMBL/GenBank/DDBJ databases">
        <authorList>
            <person name="Dougan E. K."/>
            <person name="Rhodes N."/>
            <person name="Thang M."/>
            <person name="Chan C."/>
        </authorList>
    </citation>
    <scope>NUCLEOTIDE SEQUENCE</scope>
</reference>
<name>A0A812VX13_9DINO</name>
<dbReference type="OrthoDB" id="10681463at2759"/>
<feature type="non-terminal residue" evidence="2">
    <location>
        <position position="115"/>
    </location>
</feature>
<comment type="caution">
    <text evidence="2">The sequence shown here is derived from an EMBL/GenBank/DDBJ whole genome shotgun (WGS) entry which is preliminary data.</text>
</comment>